<dbReference type="Proteomes" id="UP000237438">
    <property type="component" value="Unassembled WGS sequence"/>
</dbReference>
<evidence type="ECO:0000313" key="3">
    <source>
        <dbReference type="Proteomes" id="UP000237438"/>
    </source>
</evidence>
<feature type="region of interest" description="Disordered" evidence="1">
    <location>
        <begin position="745"/>
        <end position="772"/>
    </location>
</feature>
<organism evidence="2 3">
    <name type="scientific">Erysiphe pulchra</name>
    <dbReference type="NCBI Taxonomy" id="225359"/>
    <lineage>
        <taxon>Eukaryota</taxon>
        <taxon>Fungi</taxon>
        <taxon>Dikarya</taxon>
        <taxon>Ascomycota</taxon>
        <taxon>Pezizomycotina</taxon>
        <taxon>Leotiomycetes</taxon>
        <taxon>Erysiphales</taxon>
        <taxon>Erysiphaceae</taxon>
        <taxon>Erysiphe</taxon>
    </lineage>
</organism>
<evidence type="ECO:0000256" key="1">
    <source>
        <dbReference type="SAM" id="MobiDB-lite"/>
    </source>
</evidence>
<dbReference type="AlphaFoldDB" id="A0A2S4PZE9"/>
<dbReference type="EMBL" id="PEDP01000131">
    <property type="protein sequence ID" value="POS87418.1"/>
    <property type="molecule type" value="Genomic_DNA"/>
</dbReference>
<feature type="compositionally biased region" description="Polar residues" evidence="1">
    <location>
        <begin position="448"/>
        <end position="458"/>
    </location>
</feature>
<feature type="compositionally biased region" description="Polar residues" evidence="1">
    <location>
        <begin position="279"/>
        <end position="304"/>
    </location>
</feature>
<feature type="non-terminal residue" evidence="2">
    <location>
        <position position="1"/>
    </location>
</feature>
<feature type="compositionally biased region" description="Low complexity" evidence="1">
    <location>
        <begin position="582"/>
        <end position="593"/>
    </location>
</feature>
<feature type="non-terminal residue" evidence="2">
    <location>
        <position position="772"/>
    </location>
</feature>
<feature type="compositionally biased region" description="Polar residues" evidence="1">
    <location>
        <begin position="344"/>
        <end position="353"/>
    </location>
</feature>
<feature type="compositionally biased region" description="Polar residues" evidence="1">
    <location>
        <begin position="497"/>
        <end position="511"/>
    </location>
</feature>
<feature type="compositionally biased region" description="Polar residues" evidence="1">
    <location>
        <begin position="471"/>
        <end position="490"/>
    </location>
</feature>
<sequence length="772" mass="90208">RRNDEQQREQQREQEREKQREQQREQERDSNQQELQREKQRELQREKQREKQQELQREKQREKQQELQREKQREKQQELQREQKREQQREQQRELHREIQLEQHREQHRERQRLELQIEQQREKQRELQDGQYQLHIQKRTREQQTNPVANSNFHHEHGHEHQLKALPREVPFSLHREQKLALPREKRKSLLETQIFLTKQENMSPELEHHETFTPSHINTIICSPSRKESSLLAPSLMEPRRSIQGQQFQPHQPRFHHSTSNSVINERLGGENEDKQSSTQAQLRVSTDTPSKTHGANSSSYVNNLGVRKPEIIRKTSNIMSLLNEDEPGEVRPLPKQIVDNSSSLHTSQTTPSYPLPPVSSYPSKTTQAPSRHRVPALPLITQAISQPYVQNIHQFSHQIPQNLSPIEKQTRSYVPTPGKFENQGYVSPSIQSQSQKTYQHHSKQTQRQSLSSKSPTPVHRETSRNDIHTITNGYSCSPVSSNQSSTSRLKDPSYSKNPSSPLALQSRSITSPINLTNTDLEYYGHQHHCTSSISQLKLLSHQAQQQQQYQQRYQHHQKQPQTLSASTISPSAFHPSGPLLQNQNSYQQNLRHTHVSHSQTQPLQQQPRSKSVGQKQLPLGNSSHNNDSGNGIASQSRQYISQISSNSNQKNSSHIDQGSQESISVNRRSRRSSFESRYDAQFPNSTTTQNSVPQISYLIPQSSISCVYSAQNQNTSHSTSLDAHHTTQHREVTDNYIQYERRLQDEHFHQTRVRDQERDRERRRSSHSR</sequence>
<accession>A0A2S4PZE9</accession>
<feature type="region of interest" description="Disordered" evidence="1">
    <location>
        <begin position="344"/>
        <end position="374"/>
    </location>
</feature>
<feature type="region of interest" description="Disordered" evidence="1">
    <location>
        <begin position="550"/>
        <end position="693"/>
    </location>
</feature>
<reference evidence="2 3" key="1">
    <citation type="submission" date="2017-10" db="EMBL/GenBank/DDBJ databases">
        <title>Development of genomic resources for the powdery mildew, Erysiphe pulchra.</title>
        <authorList>
            <person name="Wadl P.A."/>
            <person name="Mack B.M."/>
            <person name="Moore G."/>
            <person name="Beltz S.B."/>
        </authorList>
    </citation>
    <scope>NUCLEOTIDE SEQUENCE [LARGE SCALE GENOMIC DNA]</scope>
    <source>
        <strain evidence="2">Cflorida</strain>
    </source>
</reference>
<feature type="compositionally biased region" description="Basic and acidic residues" evidence="1">
    <location>
        <begin position="461"/>
        <end position="470"/>
    </location>
</feature>
<dbReference type="OrthoDB" id="10669416at2759"/>
<proteinExistence type="predicted"/>
<feature type="region of interest" description="Disordered" evidence="1">
    <location>
        <begin position="272"/>
        <end position="304"/>
    </location>
</feature>
<feature type="region of interest" description="Disordered" evidence="1">
    <location>
        <begin position="1"/>
        <end position="108"/>
    </location>
</feature>
<feature type="region of interest" description="Disordered" evidence="1">
    <location>
        <begin position="414"/>
        <end position="511"/>
    </location>
</feature>
<gene>
    <name evidence="2" type="ORF">EPUL_001175</name>
</gene>
<feature type="compositionally biased region" description="Low complexity" evidence="1">
    <location>
        <begin position="623"/>
        <end position="658"/>
    </location>
</feature>
<comment type="caution">
    <text evidence="2">The sequence shown here is derived from an EMBL/GenBank/DDBJ whole genome shotgun (WGS) entry which is preliminary data.</text>
</comment>
<feature type="compositionally biased region" description="Polar residues" evidence="1">
    <location>
        <begin position="599"/>
        <end position="617"/>
    </location>
</feature>
<name>A0A2S4PZE9_9PEZI</name>
<feature type="compositionally biased region" description="Polar residues" evidence="1">
    <location>
        <begin position="427"/>
        <end position="440"/>
    </location>
</feature>
<evidence type="ECO:0000313" key="2">
    <source>
        <dbReference type="EMBL" id="POS87418.1"/>
    </source>
</evidence>
<protein>
    <submittedName>
        <fullName evidence="2">Uncharacterized protein</fullName>
    </submittedName>
</protein>
<feature type="compositionally biased region" description="Basic and acidic residues" evidence="1">
    <location>
        <begin position="745"/>
        <end position="765"/>
    </location>
</feature>
<dbReference type="STRING" id="225359.A0A2S4PZE9"/>
<keyword evidence="3" id="KW-1185">Reference proteome</keyword>